<sequence>MIKPSHILLGLCLIIFWGCSQKNNRIVHTPTQDSIQKYLALANLDTLDHHKRVAYNDKALSFIDLTKNDSLTREWLEKINYRYLKAGEYKKFINTINYFEEKVFEKNNRSGIAKFHKLKGLYFHFLKMNDSAYYHYIKAEYIFKSLGNRLEMAKMLLNKSYIQNNLNDYLGAELSAKKANYIFKKKKVYNLEYDSLILLGNVYQSIGEDDKSIKSYNTALSLVDKFNKTSEDCVKSTCLNNIGNVYREQNNYKLAILYFKKSLKEMSVCKKDKALLGILSNNLGYCYLKTNTLKSPLIFQSAKKTLDSLGIKNESAMSDIYLSEFYIKKEDSIRANLHAESALKLTKLSKASDFYLTALTNAGRINPKKAHIYIQEFKHINDSLLFKERTARNQYYKIQLETEEINQQKNNALKQRTIIVIIAFGLLLITLLLIIIFWQRLKQKELKVIQVQQKSNAEIYHLMLLQKDKEEAARESERKRISMELHDSVMNKLSSIRLNLSVIKKQHNDKTNHDFDKQVKDIFKVETEIRNITHNLNEKGLDQNFHFEKMLEEFIDEQNKFNRIAFSISVDQSIDWDVVSYIKKMNLYRIIQEACHNINKHSHASVATISIKKEAEKIKTTISDNGIGFNASNPNQGIGLHNIRFRVASLKGNLTITSTEKEKTILFVSIPLD</sequence>
<keyword evidence="10" id="KW-0812">Transmembrane</keyword>
<evidence type="ECO:0000259" key="11">
    <source>
        <dbReference type="PROSITE" id="PS50109"/>
    </source>
</evidence>
<evidence type="ECO:0000256" key="9">
    <source>
        <dbReference type="PROSITE-ProRule" id="PRU00339"/>
    </source>
</evidence>
<dbReference type="InterPro" id="IPR003594">
    <property type="entry name" value="HATPase_dom"/>
</dbReference>
<feature type="domain" description="Histidine kinase" evidence="11">
    <location>
        <begin position="484"/>
        <end position="673"/>
    </location>
</feature>
<dbReference type="Gene3D" id="3.30.565.10">
    <property type="entry name" value="Histidine kinase-like ATPase, C-terminal domain"/>
    <property type="match status" value="1"/>
</dbReference>
<dbReference type="InterPro" id="IPR011712">
    <property type="entry name" value="Sig_transdc_His_kin_sub3_dim/P"/>
</dbReference>
<comment type="catalytic activity">
    <reaction evidence="1">
        <text>ATP + protein L-histidine = ADP + protein N-phospho-L-histidine.</text>
        <dbReference type="EC" id="2.7.13.3"/>
    </reaction>
</comment>
<feature type="transmembrane region" description="Helical" evidence="10">
    <location>
        <begin position="418"/>
        <end position="438"/>
    </location>
</feature>
<protein>
    <recommendedName>
        <fullName evidence="2">histidine kinase</fullName>
        <ecNumber evidence="2">2.7.13.3</ecNumber>
    </recommendedName>
</protein>
<evidence type="ECO:0000313" key="13">
    <source>
        <dbReference type="Proteomes" id="UP001230035"/>
    </source>
</evidence>
<keyword evidence="13" id="KW-1185">Reference proteome</keyword>
<feature type="repeat" description="TPR" evidence="9">
    <location>
        <begin position="193"/>
        <end position="226"/>
    </location>
</feature>
<proteinExistence type="predicted"/>
<dbReference type="RefSeq" id="WP_283237675.1">
    <property type="nucleotide sequence ID" value="NZ_JASGBP010000001.1"/>
</dbReference>
<dbReference type="InterPro" id="IPR036890">
    <property type="entry name" value="HATPase_C_sf"/>
</dbReference>
<dbReference type="PANTHER" id="PTHR24421">
    <property type="entry name" value="NITRATE/NITRITE SENSOR PROTEIN NARX-RELATED"/>
    <property type="match status" value="1"/>
</dbReference>
<keyword evidence="10" id="KW-1133">Transmembrane helix</keyword>
<evidence type="ECO:0000256" key="6">
    <source>
        <dbReference type="ARBA" id="ARBA00022777"/>
    </source>
</evidence>
<dbReference type="EMBL" id="JASGBP010000001">
    <property type="protein sequence ID" value="MDI9255988.1"/>
    <property type="molecule type" value="Genomic_DNA"/>
</dbReference>
<keyword evidence="5" id="KW-0547">Nucleotide-binding</keyword>
<evidence type="ECO:0000256" key="2">
    <source>
        <dbReference type="ARBA" id="ARBA00012438"/>
    </source>
</evidence>
<dbReference type="Pfam" id="PF13424">
    <property type="entry name" value="TPR_12"/>
    <property type="match status" value="1"/>
</dbReference>
<keyword evidence="4" id="KW-0808">Transferase</keyword>
<evidence type="ECO:0000256" key="8">
    <source>
        <dbReference type="ARBA" id="ARBA00023012"/>
    </source>
</evidence>
<evidence type="ECO:0000256" key="3">
    <source>
        <dbReference type="ARBA" id="ARBA00022553"/>
    </source>
</evidence>
<reference evidence="12 13" key="1">
    <citation type="submission" date="2023-05" db="EMBL/GenBank/DDBJ databases">
        <title>Flavobacterium sedimenti sp. nov., isolated from the sediment.</title>
        <authorList>
            <person name="Wu N."/>
        </authorList>
    </citation>
    <scope>NUCLEOTIDE SEQUENCE [LARGE SCALE GENOMIC DNA]</scope>
    <source>
        <strain evidence="12 13">YZ-48</strain>
    </source>
</reference>
<dbReference type="Pfam" id="PF07730">
    <property type="entry name" value="HisKA_3"/>
    <property type="match status" value="1"/>
</dbReference>
<keyword evidence="9" id="KW-0802">TPR repeat</keyword>
<dbReference type="Gene3D" id="1.20.5.1930">
    <property type="match status" value="1"/>
</dbReference>
<comment type="caution">
    <text evidence="12">The sequence shown here is derived from an EMBL/GenBank/DDBJ whole genome shotgun (WGS) entry which is preliminary data.</text>
</comment>
<evidence type="ECO:0000256" key="5">
    <source>
        <dbReference type="ARBA" id="ARBA00022741"/>
    </source>
</evidence>
<dbReference type="SUPFAM" id="SSF48452">
    <property type="entry name" value="TPR-like"/>
    <property type="match status" value="2"/>
</dbReference>
<evidence type="ECO:0000313" key="12">
    <source>
        <dbReference type="EMBL" id="MDI9255988.1"/>
    </source>
</evidence>
<dbReference type="InterPro" id="IPR019734">
    <property type="entry name" value="TPR_rpt"/>
</dbReference>
<organism evidence="12 13">
    <name type="scientific">Flavobacterium sedimenticola</name>
    <dbReference type="NCBI Taxonomy" id="3043286"/>
    <lineage>
        <taxon>Bacteria</taxon>
        <taxon>Pseudomonadati</taxon>
        <taxon>Bacteroidota</taxon>
        <taxon>Flavobacteriia</taxon>
        <taxon>Flavobacteriales</taxon>
        <taxon>Flavobacteriaceae</taxon>
        <taxon>Flavobacterium</taxon>
    </lineage>
</organism>
<accession>A0ABT6XLM5</accession>
<dbReference type="SUPFAM" id="SSF55874">
    <property type="entry name" value="ATPase domain of HSP90 chaperone/DNA topoisomerase II/histidine kinase"/>
    <property type="match status" value="1"/>
</dbReference>
<evidence type="ECO:0000256" key="10">
    <source>
        <dbReference type="SAM" id="Phobius"/>
    </source>
</evidence>
<evidence type="ECO:0000256" key="1">
    <source>
        <dbReference type="ARBA" id="ARBA00000085"/>
    </source>
</evidence>
<dbReference type="InterPro" id="IPR005467">
    <property type="entry name" value="His_kinase_dom"/>
</dbReference>
<dbReference type="EC" id="2.7.13.3" evidence="2"/>
<dbReference type="PROSITE" id="PS50005">
    <property type="entry name" value="TPR"/>
    <property type="match status" value="1"/>
</dbReference>
<keyword evidence="8" id="KW-0902">Two-component regulatory system</keyword>
<keyword evidence="10" id="KW-0472">Membrane</keyword>
<evidence type="ECO:0000256" key="4">
    <source>
        <dbReference type="ARBA" id="ARBA00022679"/>
    </source>
</evidence>
<evidence type="ECO:0000256" key="7">
    <source>
        <dbReference type="ARBA" id="ARBA00022840"/>
    </source>
</evidence>
<keyword evidence="7" id="KW-0067">ATP-binding</keyword>
<name>A0ABT6XLM5_9FLAO</name>
<dbReference type="CDD" id="cd16917">
    <property type="entry name" value="HATPase_UhpB-NarQ-NarX-like"/>
    <property type="match status" value="1"/>
</dbReference>
<dbReference type="InterPro" id="IPR050482">
    <property type="entry name" value="Sensor_HK_TwoCompSys"/>
</dbReference>
<keyword evidence="6" id="KW-0418">Kinase</keyword>
<dbReference type="Gene3D" id="1.25.40.10">
    <property type="entry name" value="Tetratricopeptide repeat domain"/>
    <property type="match status" value="1"/>
</dbReference>
<dbReference type="SMART" id="SM00028">
    <property type="entry name" value="TPR"/>
    <property type="match status" value="3"/>
</dbReference>
<dbReference type="Pfam" id="PF02518">
    <property type="entry name" value="HATPase_c"/>
    <property type="match status" value="1"/>
</dbReference>
<gene>
    <name evidence="12" type="ORF">QHT84_01025</name>
</gene>
<dbReference type="PROSITE" id="PS50109">
    <property type="entry name" value="HIS_KIN"/>
    <property type="match status" value="1"/>
</dbReference>
<keyword evidence="3" id="KW-0597">Phosphoprotein</keyword>
<dbReference type="PANTHER" id="PTHR24421:SF10">
    <property type="entry name" value="NITRATE_NITRITE SENSOR PROTEIN NARQ"/>
    <property type="match status" value="1"/>
</dbReference>
<dbReference type="Proteomes" id="UP001230035">
    <property type="component" value="Unassembled WGS sequence"/>
</dbReference>
<dbReference type="InterPro" id="IPR011990">
    <property type="entry name" value="TPR-like_helical_dom_sf"/>
</dbReference>